<dbReference type="InterPro" id="IPR008286">
    <property type="entry name" value="Prn/Lys/Arg_de-COase_C"/>
</dbReference>
<accession>A0ABU3P4S3</accession>
<keyword evidence="4" id="KW-0663">Pyridoxal phosphate</keyword>
<keyword evidence="9" id="KW-1185">Reference proteome</keyword>
<evidence type="ECO:0000313" key="8">
    <source>
        <dbReference type="EMBL" id="MDT8903677.1"/>
    </source>
</evidence>
<reference evidence="8 9" key="1">
    <citation type="submission" date="2023-07" db="EMBL/GenBank/DDBJ databases">
        <title>The novel representative of Negativicutes class, Anaeroselena agilis gen. nov. sp. nov.</title>
        <authorList>
            <person name="Prokofeva M.I."/>
            <person name="Elcheninov A.G."/>
            <person name="Klyukina A."/>
            <person name="Kublanov I.V."/>
            <person name="Frolov E.N."/>
            <person name="Podosokorskaya O.A."/>
        </authorList>
    </citation>
    <scope>NUCLEOTIDE SEQUENCE [LARGE SCALE GENOMIC DNA]</scope>
    <source>
        <strain evidence="8 9">4137-cl</strain>
    </source>
</reference>
<comment type="cofactor">
    <cofactor evidence="1">
        <name>pyridoxal 5'-phosphate</name>
        <dbReference type="ChEBI" id="CHEBI:597326"/>
    </cofactor>
</comment>
<dbReference type="PANTHER" id="PTHR43277">
    <property type="entry name" value="ARGININE DECARBOXYLASE"/>
    <property type="match status" value="1"/>
</dbReference>
<evidence type="ECO:0000256" key="1">
    <source>
        <dbReference type="ARBA" id="ARBA00001933"/>
    </source>
</evidence>
<dbReference type="Proteomes" id="UP001254848">
    <property type="component" value="Unassembled WGS sequence"/>
</dbReference>
<protein>
    <submittedName>
        <fullName evidence="8">Aminotransferase class I/II-fold pyridoxal phosphate-dependent enzyme</fullName>
    </submittedName>
</protein>
<dbReference type="PANTHER" id="PTHR43277:SF4">
    <property type="entry name" value="ARGININE DECARBOXYLASE"/>
    <property type="match status" value="1"/>
</dbReference>
<evidence type="ECO:0000259" key="7">
    <source>
        <dbReference type="Pfam" id="PF03711"/>
    </source>
</evidence>
<feature type="domain" description="Orn/Lys/Arg decarboxylase C-terminal" evidence="7">
    <location>
        <begin position="401"/>
        <end position="477"/>
    </location>
</feature>
<evidence type="ECO:0000259" key="6">
    <source>
        <dbReference type="Pfam" id="PF01276"/>
    </source>
</evidence>
<dbReference type="GO" id="GO:0008483">
    <property type="term" value="F:transaminase activity"/>
    <property type="evidence" value="ECO:0007669"/>
    <property type="project" value="UniProtKB-KW"/>
</dbReference>
<keyword evidence="8" id="KW-0808">Transferase</keyword>
<dbReference type="SUPFAM" id="SSF53383">
    <property type="entry name" value="PLP-dependent transferases"/>
    <property type="match status" value="1"/>
</dbReference>
<dbReference type="InterPro" id="IPR015421">
    <property type="entry name" value="PyrdxlP-dep_Trfase_major"/>
</dbReference>
<evidence type="ECO:0000256" key="2">
    <source>
        <dbReference type="ARBA" id="ARBA00010671"/>
    </source>
</evidence>
<organism evidence="8 9">
    <name type="scientific">Anaeroselena agilis</name>
    <dbReference type="NCBI Taxonomy" id="3063788"/>
    <lineage>
        <taxon>Bacteria</taxon>
        <taxon>Bacillati</taxon>
        <taxon>Bacillota</taxon>
        <taxon>Negativicutes</taxon>
        <taxon>Acetonemataceae</taxon>
        <taxon>Anaeroselena</taxon>
    </lineage>
</organism>
<dbReference type="InterPro" id="IPR015424">
    <property type="entry name" value="PyrdxlP-dep_Trfase"/>
</dbReference>
<name>A0ABU3P4S3_9FIRM</name>
<keyword evidence="8" id="KW-0032">Aminotransferase</keyword>
<evidence type="ECO:0000313" key="9">
    <source>
        <dbReference type="Proteomes" id="UP001254848"/>
    </source>
</evidence>
<dbReference type="Gene3D" id="3.40.640.10">
    <property type="entry name" value="Type I PLP-dependent aspartate aminotransferase-like (Major domain)"/>
    <property type="match status" value="1"/>
</dbReference>
<gene>
    <name evidence="8" type="ORF">Q4T40_20815</name>
</gene>
<sequence>MPGYSQEETPLLAAMKRYVDDGVIPFHTPGHKFGKGMHPRLENILGRTALELDLALLPELDDLHEPHGCIKEAQDLAAELYGADHSFFVVNGTTGGIYAMILTIAGPGDKIIVPRNAHRSIIGGVLLNGAIPIFTNPVVDRHLGISHGVTPETVEEAVRKHPDAKGVLIINPTYYGVAADLRRIVDIVHDHNMPVVVDEAHGPHLRFSPHLPLQALDAGADICAQSTHKIIGALTQCSMVHCREGRVSVPRLKAMLQLVQSTSPNYLLMASLDVARMQMATQGRELVARSVELAEWVRAEINKIPGLYCFGADKLGTPGVYGLDPTKVTVTVKGLGLKGAEAERILRHEYKVQVELSDMYNVLFLITMGDGEAEARTMVEALRGLAANHAGRRDFTAVEGAYGDAYPPIPEQVLSPRQALFGHTRTIPFKQAAGRVCAEIITFYPPGIPLLCPGERISTETIDYCLRLQKAGLHISGPEDYMLKTVKVVE</sequence>
<feature type="domain" description="Orn/Lys/Arg decarboxylases family 1 pyridoxal-P attachment site" evidence="6">
    <location>
        <begin position="9"/>
        <end position="371"/>
    </location>
</feature>
<dbReference type="RefSeq" id="WP_413782126.1">
    <property type="nucleotide sequence ID" value="NZ_JAUOZS010000001.1"/>
</dbReference>
<comment type="caution">
    <text evidence="8">The sequence shown here is derived from an EMBL/GenBank/DDBJ whole genome shotgun (WGS) entry which is preliminary data.</text>
</comment>
<dbReference type="SUPFAM" id="SSF55904">
    <property type="entry name" value="Ornithine decarboxylase C-terminal domain"/>
    <property type="match status" value="1"/>
</dbReference>
<dbReference type="InterPro" id="IPR000310">
    <property type="entry name" value="Orn/Lys/Arg_deCO2ase_major_dom"/>
</dbReference>
<keyword evidence="3" id="KW-0210">Decarboxylase</keyword>
<evidence type="ECO:0000256" key="4">
    <source>
        <dbReference type="ARBA" id="ARBA00022898"/>
    </source>
</evidence>
<dbReference type="InterPro" id="IPR052357">
    <property type="entry name" value="Orn_Lys_Arg_decarboxylase-I"/>
</dbReference>
<dbReference type="Pfam" id="PF03711">
    <property type="entry name" value="OKR_DC_1_C"/>
    <property type="match status" value="1"/>
</dbReference>
<dbReference type="CDD" id="cd00615">
    <property type="entry name" value="Orn_deC_like"/>
    <property type="match status" value="1"/>
</dbReference>
<evidence type="ECO:0000256" key="5">
    <source>
        <dbReference type="ARBA" id="ARBA00023239"/>
    </source>
</evidence>
<comment type="similarity">
    <text evidence="2">Belongs to the Orn/Lys/Arg decarboxylase class-I family.</text>
</comment>
<keyword evidence="5" id="KW-0456">Lyase</keyword>
<dbReference type="InterPro" id="IPR036633">
    <property type="entry name" value="Prn/Lys/Arg_de-COase_C_sf"/>
</dbReference>
<evidence type="ECO:0000256" key="3">
    <source>
        <dbReference type="ARBA" id="ARBA00022793"/>
    </source>
</evidence>
<dbReference type="Gene3D" id="3.90.100.10">
    <property type="entry name" value="Orn/Lys/Arg decarboxylase, C-terminal domain"/>
    <property type="match status" value="1"/>
</dbReference>
<dbReference type="Pfam" id="PF01276">
    <property type="entry name" value="OKR_DC_1"/>
    <property type="match status" value="1"/>
</dbReference>
<proteinExistence type="inferred from homology"/>
<dbReference type="EMBL" id="JAUOZS010000001">
    <property type="protein sequence ID" value="MDT8903677.1"/>
    <property type="molecule type" value="Genomic_DNA"/>
</dbReference>